<dbReference type="AlphaFoldDB" id="A0A6G1J7S7"/>
<organism evidence="1 2">
    <name type="scientific">Lentithecium fluviatile CBS 122367</name>
    <dbReference type="NCBI Taxonomy" id="1168545"/>
    <lineage>
        <taxon>Eukaryota</taxon>
        <taxon>Fungi</taxon>
        <taxon>Dikarya</taxon>
        <taxon>Ascomycota</taxon>
        <taxon>Pezizomycotina</taxon>
        <taxon>Dothideomycetes</taxon>
        <taxon>Pleosporomycetidae</taxon>
        <taxon>Pleosporales</taxon>
        <taxon>Massarineae</taxon>
        <taxon>Lentitheciaceae</taxon>
        <taxon>Lentithecium</taxon>
    </lineage>
</organism>
<sequence>MEDLFAQATQHGKSEQQAEEDVVKIFGSPDMVTIVKELQEKQARGASIDELIDSANDIALGKMKQQKRSSGNAAQDCINACVEWKTQQCKFMMNPNLAECSEESVESDCKKSCTKQ</sequence>
<dbReference type="Proteomes" id="UP000799291">
    <property type="component" value="Unassembled WGS sequence"/>
</dbReference>
<dbReference type="EMBL" id="MU005576">
    <property type="protein sequence ID" value="KAF2686614.1"/>
    <property type="molecule type" value="Genomic_DNA"/>
</dbReference>
<reference evidence="1" key="1">
    <citation type="journal article" date="2020" name="Stud. Mycol.">
        <title>101 Dothideomycetes genomes: a test case for predicting lifestyles and emergence of pathogens.</title>
        <authorList>
            <person name="Haridas S."/>
            <person name="Albert R."/>
            <person name="Binder M."/>
            <person name="Bloem J."/>
            <person name="Labutti K."/>
            <person name="Salamov A."/>
            <person name="Andreopoulos B."/>
            <person name="Baker S."/>
            <person name="Barry K."/>
            <person name="Bills G."/>
            <person name="Bluhm B."/>
            <person name="Cannon C."/>
            <person name="Castanera R."/>
            <person name="Culley D."/>
            <person name="Daum C."/>
            <person name="Ezra D."/>
            <person name="Gonzalez J."/>
            <person name="Henrissat B."/>
            <person name="Kuo A."/>
            <person name="Liang C."/>
            <person name="Lipzen A."/>
            <person name="Lutzoni F."/>
            <person name="Magnuson J."/>
            <person name="Mondo S."/>
            <person name="Nolan M."/>
            <person name="Ohm R."/>
            <person name="Pangilinan J."/>
            <person name="Park H.-J."/>
            <person name="Ramirez L."/>
            <person name="Alfaro M."/>
            <person name="Sun H."/>
            <person name="Tritt A."/>
            <person name="Yoshinaga Y."/>
            <person name="Zwiers L.-H."/>
            <person name="Turgeon B."/>
            <person name="Goodwin S."/>
            <person name="Spatafora J."/>
            <person name="Crous P."/>
            <person name="Grigoriev I."/>
        </authorList>
    </citation>
    <scope>NUCLEOTIDE SEQUENCE</scope>
    <source>
        <strain evidence="1">CBS 122367</strain>
    </source>
</reference>
<protein>
    <submittedName>
        <fullName evidence="1">Uncharacterized protein</fullName>
    </submittedName>
</protein>
<keyword evidence="2" id="KW-1185">Reference proteome</keyword>
<evidence type="ECO:0000313" key="1">
    <source>
        <dbReference type="EMBL" id="KAF2686614.1"/>
    </source>
</evidence>
<evidence type="ECO:0000313" key="2">
    <source>
        <dbReference type="Proteomes" id="UP000799291"/>
    </source>
</evidence>
<gene>
    <name evidence="1" type="ORF">K458DRAFT_386568</name>
</gene>
<name>A0A6G1J7S7_9PLEO</name>
<accession>A0A6G1J7S7</accession>
<proteinExistence type="predicted"/>
<dbReference type="OrthoDB" id="10497131at2759"/>